<dbReference type="InterPro" id="IPR050127">
    <property type="entry name" value="Serine_Proteases_S1"/>
</dbReference>
<dbReference type="PROSITE" id="PS50240">
    <property type="entry name" value="TRYPSIN_DOM"/>
    <property type="match status" value="1"/>
</dbReference>
<accession>A0A9D4DDK5</accession>
<evidence type="ECO:0000256" key="3">
    <source>
        <dbReference type="ARBA" id="ARBA00022670"/>
    </source>
</evidence>
<dbReference type="FunFam" id="2.40.10.10:FF:000002">
    <property type="entry name" value="Transmembrane protease serine"/>
    <property type="match status" value="1"/>
</dbReference>
<dbReference type="Pfam" id="PF00089">
    <property type="entry name" value="Trypsin"/>
    <property type="match status" value="1"/>
</dbReference>
<dbReference type="GO" id="GO:0004252">
    <property type="term" value="F:serine-type endopeptidase activity"/>
    <property type="evidence" value="ECO:0007669"/>
    <property type="project" value="InterPro"/>
</dbReference>
<keyword evidence="5" id="KW-0720">Serine protease</keyword>
<gene>
    <name evidence="9" type="ORF">DPMN_181454</name>
</gene>
<dbReference type="InterPro" id="IPR001314">
    <property type="entry name" value="Peptidase_S1A"/>
</dbReference>
<comment type="caution">
    <text evidence="9">The sequence shown here is derived from an EMBL/GenBank/DDBJ whole genome shotgun (WGS) entry which is preliminary data.</text>
</comment>
<proteinExistence type="inferred from homology"/>
<dbReference type="PANTHER" id="PTHR24264">
    <property type="entry name" value="TRYPSIN-RELATED"/>
    <property type="match status" value="1"/>
</dbReference>
<dbReference type="PRINTS" id="PR00722">
    <property type="entry name" value="CHYMOTRYPSIN"/>
</dbReference>
<sequence length="175" mass="18748">MSDKNNWRAVLGEHMQGREDGTEQKLTLDRIVTHPKFTLEPTMLFDIALVKLSRPAHMSEYVNTAPDHSHCVTAGWGDLVEGGVGSEIPHHASVQIVSTSVCADLYNSLPTVAIADSVICASTKGRDSCQGDSGGPLACFHDGHWTQVGVSSGGYGCARPQYPGFYTRVTTTTNG</sequence>
<evidence type="ECO:0000256" key="1">
    <source>
        <dbReference type="ARBA" id="ARBA00004613"/>
    </source>
</evidence>
<keyword evidence="10" id="KW-1185">Reference proteome</keyword>
<keyword evidence="4" id="KW-0378">Hydrolase</keyword>
<name>A0A9D4DDK5_DREPO</name>
<keyword evidence="3" id="KW-0645">Protease</keyword>
<keyword evidence="6" id="KW-1015">Disulfide bond</keyword>
<dbReference type="PANTHER" id="PTHR24264:SF65">
    <property type="entry name" value="SRCR DOMAIN-CONTAINING PROTEIN"/>
    <property type="match status" value="1"/>
</dbReference>
<dbReference type="PROSITE" id="PS00135">
    <property type="entry name" value="TRYPSIN_SER"/>
    <property type="match status" value="1"/>
</dbReference>
<dbReference type="InterPro" id="IPR033116">
    <property type="entry name" value="TRYPSIN_SER"/>
</dbReference>
<evidence type="ECO:0000256" key="2">
    <source>
        <dbReference type="ARBA" id="ARBA00022525"/>
    </source>
</evidence>
<dbReference type="SMART" id="SM00020">
    <property type="entry name" value="Tryp_SPc"/>
    <property type="match status" value="1"/>
</dbReference>
<protein>
    <recommendedName>
        <fullName evidence="8">Peptidase S1 domain-containing protein</fullName>
    </recommendedName>
</protein>
<dbReference type="Proteomes" id="UP000828390">
    <property type="component" value="Unassembled WGS sequence"/>
</dbReference>
<dbReference type="GO" id="GO:0005615">
    <property type="term" value="C:extracellular space"/>
    <property type="evidence" value="ECO:0007669"/>
    <property type="project" value="TreeGrafter"/>
</dbReference>
<evidence type="ECO:0000256" key="7">
    <source>
        <dbReference type="ARBA" id="ARBA00024195"/>
    </source>
</evidence>
<comment type="similarity">
    <text evidence="7">Belongs to the peptidase S1 family. CLIP subfamily.</text>
</comment>
<evidence type="ECO:0000256" key="4">
    <source>
        <dbReference type="ARBA" id="ARBA00022801"/>
    </source>
</evidence>
<evidence type="ECO:0000313" key="10">
    <source>
        <dbReference type="Proteomes" id="UP000828390"/>
    </source>
</evidence>
<dbReference type="EMBL" id="JAIWYP010000010">
    <property type="protein sequence ID" value="KAH3747033.1"/>
    <property type="molecule type" value="Genomic_DNA"/>
</dbReference>
<reference evidence="9" key="2">
    <citation type="submission" date="2020-11" db="EMBL/GenBank/DDBJ databases">
        <authorList>
            <person name="McCartney M.A."/>
            <person name="Auch B."/>
            <person name="Kono T."/>
            <person name="Mallez S."/>
            <person name="Becker A."/>
            <person name="Gohl D.M."/>
            <person name="Silverstein K.A.T."/>
            <person name="Koren S."/>
            <person name="Bechman K.B."/>
            <person name="Herman A."/>
            <person name="Abrahante J.E."/>
            <person name="Garbe J."/>
        </authorList>
    </citation>
    <scope>NUCLEOTIDE SEQUENCE</scope>
    <source>
        <strain evidence="9">Duluth1</strain>
        <tissue evidence="9">Whole animal</tissue>
    </source>
</reference>
<keyword evidence="2" id="KW-0964">Secreted</keyword>
<dbReference type="GO" id="GO:0006508">
    <property type="term" value="P:proteolysis"/>
    <property type="evidence" value="ECO:0007669"/>
    <property type="project" value="UniProtKB-KW"/>
</dbReference>
<dbReference type="SUPFAM" id="SSF50494">
    <property type="entry name" value="Trypsin-like serine proteases"/>
    <property type="match status" value="1"/>
</dbReference>
<dbReference type="AlphaFoldDB" id="A0A9D4DDK5"/>
<dbReference type="Gene3D" id="2.40.10.10">
    <property type="entry name" value="Trypsin-like serine proteases"/>
    <property type="match status" value="1"/>
</dbReference>
<evidence type="ECO:0000256" key="6">
    <source>
        <dbReference type="ARBA" id="ARBA00023157"/>
    </source>
</evidence>
<reference evidence="9" key="1">
    <citation type="journal article" date="2019" name="bioRxiv">
        <title>The Genome of the Zebra Mussel, Dreissena polymorpha: A Resource for Invasive Species Research.</title>
        <authorList>
            <person name="McCartney M.A."/>
            <person name="Auch B."/>
            <person name="Kono T."/>
            <person name="Mallez S."/>
            <person name="Zhang Y."/>
            <person name="Obille A."/>
            <person name="Becker A."/>
            <person name="Abrahante J.E."/>
            <person name="Garbe J."/>
            <person name="Badalamenti J.P."/>
            <person name="Herman A."/>
            <person name="Mangelson H."/>
            <person name="Liachko I."/>
            <person name="Sullivan S."/>
            <person name="Sone E.D."/>
            <person name="Koren S."/>
            <person name="Silverstein K.A.T."/>
            <person name="Beckman K.B."/>
            <person name="Gohl D.M."/>
        </authorList>
    </citation>
    <scope>NUCLEOTIDE SEQUENCE</scope>
    <source>
        <strain evidence="9">Duluth1</strain>
        <tissue evidence="9">Whole animal</tissue>
    </source>
</reference>
<dbReference type="InterPro" id="IPR043504">
    <property type="entry name" value="Peptidase_S1_PA_chymotrypsin"/>
</dbReference>
<evidence type="ECO:0000256" key="5">
    <source>
        <dbReference type="ARBA" id="ARBA00022825"/>
    </source>
</evidence>
<feature type="domain" description="Peptidase S1" evidence="8">
    <location>
        <begin position="1"/>
        <end position="175"/>
    </location>
</feature>
<comment type="subcellular location">
    <subcellularLocation>
        <location evidence="1">Secreted</location>
    </subcellularLocation>
</comment>
<organism evidence="9 10">
    <name type="scientific">Dreissena polymorpha</name>
    <name type="common">Zebra mussel</name>
    <name type="synonym">Mytilus polymorpha</name>
    <dbReference type="NCBI Taxonomy" id="45954"/>
    <lineage>
        <taxon>Eukaryota</taxon>
        <taxon>Metazoa</taxon>
        <taxon>Spiralia</taxon>
        <taxon>Lophotrochozoa</taxon>
        <taxon>Mollusca</taxon>
        <taxon>Bivalvia</taxon>
        <taxon>Autobranchia</taxon>
        <taxon>Heteroconchia</taxon>
        <taxon>Euheterodonta</taxon>
        <taxon>Imparidentia</taxon>
        <taxon>Neoheterodontei</taxon>
        <taxon>Myida</taxon>
        <taxon>Dreissenoidea</taxon>
        <taxon>Dreissenidae</taxon>
        <taxon>Dreissena</taxon>
    </lineage>
</organism>
<dbReference type="CDD" id="cd00190">
    <property type="entry name" value="Tryp_SPc"/>
    <property type="match status" value="1"/>
</dbReference>
<dbReference type="InterPro" id="IPR001254">
    <property type="entry name" value="Trypsin_dom"/>
</dbReference>
<evidence type="ECO:0000259" key="8">
    <source>
        <dbReference type="PROSITE" id="PS50240"/>
    </source>
</evidence>
<dbReference type="InterPro" id="IPR009003">
    <property type="entry name" value="Peptidase_S1_PA"/>
</dbReference>
<evidence type="ECO:0000313" key="9">
    <source>
        <dbReference type="EMBL" id="KAH3747033.1"/>
    </source>
</evidence>